<dbReference type="InterPro" id="IPR014776">
    <property type="entry name" value="4pyrrole_Mease_sub2"/>
</dbReference>
<keyword evidence="12" id="KW-1185">Reference proteome</keyword>
<protein>
    <recommendedName>
        <fullName evidence="2">uroporphyrinogen-III C-methyltransferase</fullName>
        <ecNumber evidence="2">2.1.1.107</ecNumber>
    </recommendedName>
</protein>
<evidence type="ECO:0000256" key="9">
    <source>
        <dbReference type="RuleBase" id="RU003960"/>
    </source>
</evidence>
<evidence type="ECO:0000259" key="10">
    <source>
        <dbReference type="Pfam" id="PF00590"/>
    </source>
</evidence>
<evidence type="ECO:0000313" key="11">
    <source>
        <dbReference type="EMBL" id="RWX54802.1"/>
    </source>
</evidence>
<dbReference type="NCBIfam" id="TIGR01469">
    <property type="entry name" value="cobA_cysG_Cterm"/>
    <property type="match status" value="1"/>
</dbReference>
<dbReference type="NCBIfam" id="NF004790">
    <property type="entry name" value="PRK06136.1"/>
    <property type="match status" value="1"/>
</dbReference>
<dbReference type="InterPro" id="IPR036108">
    <property type="entry name" value="4pyrrol_syn_uPrphyn_synt_sf"/>
</dbReference>
<dbReference type="InterPro" id="IPR006366">
    <property type="entry name" value="CobA/CysG_C"/>
</dbReference>
<dbReference type="EC" id="2.1.1.107" evidence="2"/>
<dbReference type="GO" id="GO:0004851">
    <property type="term" value="F:uroporphyrin-III C-methyltransferase activity"/>
    <property type="evidence" value="ECO:0007669"/>
    <property type="project" value="UniProtKB-EC"/>
</dbReference>
<reference evidence="11 12" key="1">
    <citation type="submission" date="2018-11" db="EMBL/GenBank/DDBJ databases">
        <title>Photobacterium sp. BEI247 sp. nov., a marine bacterium isolated from Yongle Blue Hole in the South China Sea.</title>
        <authorList>
            <person name="Wang X."/>
        </authorList>
    </citation>
    <scope>NUCLEOTIDE SEQUENCE [LARGE SCALE GENOMIC DNA]</scope>
    <source>
        <strain evidence="12">BEI247</strain>
    </source>
</reference>
<dbReference type="GO" id="GO:0004852">
    <property type="term" value="F:uroporphyrinogen-III synthase activity"/>
    <property type="evidence" value="ECO:0007669"/>
    <property type="project" value="InterPro"/>
</dbReference>
<dbReference type="AlphaFoldDB" id="A0A3S3SY56"/>
<dbReference type="Gene3D" id="3.40.1010.10">
    <property type="entry name" value="Cobalt-precorrin-4 Transmethylase, Domain 1"/>
    <property type="match status" value="1"/>
</dbReference>
<keyword evidence="4 9" id="KW-0808">Transferase</keyword>
<feature type="domain" description="Tetrapyrrole methylase" evidence="10">
    <location>
        <begin position="5"/>
        <end position="214"/>
    </location>
</feature>
<dbReference type="PANTHER" id="PTHR45790:SF3">
    <property type="entry name" value="S-ADENOSYL-L-METHIONINE-DEPENDENT UROPORPHYRINOGEN III METHYLTRANSFERASE, CHLOROPLASTIC"/>
    <property type="match status" value="1"/>
</dbReference>
<evidence type="ECO:0000256" key="1">
    <source>
        <dbReference type="ARBA" id="ARBA00005879"/>
    </source>
</evidence>
<comment type="similarity">
    <text evidence="1 9">Belongs to the precorrin methyltransferase family.</text>
</comment>
<dbReference type="SUPFAM" id="SSF53790">
    <property type="entry name" value="Tetrapyrrole methylase"/>
    <property type="match status" value="1"/>
</dbReference>
<dbReference type="PANTHER" id="PTHR45790">
    <property type="entry name" value="SIROHEME SYNTHASE-RELATED"/>
    <property type="match status" value="1"/>
</dbReference>
<evidence type="ECO:0000313" key="12">
    <source>
        <dbReference type="Proteomes" id="UP000287563"/>
    </source>
</evidence>
<dbReference type="SUPFAM" id="SSF69618">
    <property type="entry name" value="HemD-like"/>
    <property type="match status" value="1"/>
</dbReference>
<dbReference type="InterPro" id="IPR035996">
    <property type="entry name" value="4pyrrol_Methylase_sf"/>
</dbReference>
<dbReference type="CDD" id="cd11642">
    <property type="entry name" value="SUMT"/>
    <property type="match status" value="1"/>
</dbReference>
<keyword evidence="5" id="KW-0949">S-adenosyl-L-methionine</keyword>
<evidence type="ECO:0000256" key="8">
    <source>
        <dbReference type="ARBA" id="ARBA00060548"/>
    </source>
</evidence>
<sequence length="458" mass="49392">MSKGKVFLVGAGPGDPDLLTRRAFGLMHHCDVVCYDKLVSPAILSCIPDHVQLFEVGYRGYRHCHIDYGMHPDVIQFALEGKQVLRLKAGDPCIFGRITEECRTLKEHGIDYEIVPGITAALGAAAYSGFPLTSAGIASDVTFASGHQGSASLSSWAALGQSSGTLVLYMGAKKLAQHAERLIEQGRCPTTPVAHISSATCASHIVTKGSLATIGEQVLALDNHEPALVVMGDVVTQADELEWRHLLPLSGGRVLLCGHYSNADLLKSSGAEIFNAPSPQLDSFVDLSLLSELCQFSALLFADAAAVKLWWQGLIDNQWDVRRFSMPISAENTEAAQALKQVGIVADVTPEAGLYNCAVLSVPAGAERQSACHGVYRYLGSRRYPLFRFQLPAIDWLLVDDIAQAKSLLLQHSGLQQATIVALNEEAQNWADTLPNGQLTLATLEAKLRGKHEVMDVV</sequence>
<evidence type="ECO:0000256" key="7">
    <source>
        <dbReference type="ARBA" id="ARBA00025705"/>
    </source>
</evidence>
<comment type="pathway">
    <text evidence="8">Cofactor biosynthesis; adenosylcobalamin biosynthesis; precorrin-2 from uroporphyrinogen III: step 1/1.</text>
</comment>
<dbReference type="Proteomes" id="UP000287563">
    <property type="component" value="Unassembled WGS sequence"/>
</dbReference>
<evidence type="ECO:0000256" key="2">
    <source>
        <dbReference type="ARBA" id="ARBA00012162"/>
    </source>
</evidence>
<organism evidence="11 12">
    <name type="scientific">Photobacterium chitinilyticum</name>
    <dbReference type="NCBI Taxonomy" id="2485123"/>
    <lineage>
        <taxon>Bacteria</taxon>
        <taxon>Pseudomonadati</taxon>
        <taxon>Pseudomonadota</taxon>
        <taxon>Gammaproteobacteria</taxon>
        <taxon>Vibrionales</taxon>
        <taxon>Vibrionaceae</taxon>
        <taxon>Photobacterium</taxon>
    </lineage>
</organism>
<name>A0A3S3SY56_9GAMM</name>
<dbReference type="EMBL" id="RJLM01000005">
    <property type="protein sequence ID" value="RWX54802.1"/>
    <property type="molecule type" value="Genomic_DNA"/>
</dbReference>
<dbReference type="FunFam" id="3.40.1010.10:FF:000001">
    <property type="entry name" value="Siroheme synthase"/>
    <property type="match status" value="1"/>
</dbReference>
<proteinExistence type="inferred from homology"/>
<evidence type="ECO:0000256" key="6">
    <source>
        <dbReference type="ARBA" id="ARBA00023244"/>
    </source>
</evidence>
<evidence type="ECO:0000256" key="5">
    <source>
        <dbReference type="ARBA" id="ARBA00022691"/>
    </source>
</evidence>
<dbReference type="InterPro" id="IPR014777">
    <property type="entry name" value="4pyrrole_Mease_sub1"/>
</dbReference>
<keyword evidence="6" id="KW-0627">Porphyrin biosynthesis</keyword>
<evidence type="ECO:0000256" key="4">
    <source>
        <dbReference type="ARBA" id="ARBA00022679"/>
    </source>
</evidence>
<dbReference type="UniPathway" id="UPA00262">
    <property type="reaction ID" value="UER00211"/>
</dbReference>
<dbReference type="PROSITE" id="PS00840">
    <property type="entry name" value="SUMT_2"/>
    <property type="match status" value="1"/>
</dbReference>
<accession>A0A3S3SY56</accession>
<dbReference type="Pfam" id="PF00590">
    <property type="entry name" value="TP_methylase"/>
    <property type="match status" value="1"/>
</dbReference>
<dbReference type="OrthoDB" id="9815856at2"/>
<gene>
    <name evidence="11" type="primary">cobA</name>
    <name evidence="11" type="ORF">EDI28_13715</name>
</gene>
<dbReference type="RefSeq" id="WP_128784428.1">
    <property type="nucleotide sequence ID" value="NZ_JAKJSG010000027.1"/>
</dbReference>
<comment type="caution">
    <text evidence="11">The sequence shown here is derived from an EMBL/GenBank/DDBJ whole genome shotgun (WGS) entry which is preliminary data.</text>
</comment>
<evidence type="ECO:0000256" key="3">
    <source>
        <dbReference type="ARBA" id="ARBA00022603"/>
    </source>
</evidence>
<dbReference type="GO" id="GO:0019354">
    <property type="term" value="P:siroheme biosynthetic process"/>
    <property type="evidence" value="ECO:0007669"/>
    <property type="project" value="UniProtKB-UniPathway"/>
</dbReference>
<dbReference type="GO" id="GO:0032259">
    <property type="term" value="P:methylation"/>
    <property type="evidence" value="ECO:0007669"/>
    <property type="project" value="UniProtKB-KW"/>
</dbReference>
<dbReference type="InterPro" id="IPR000878">
    <property type="entry name" value="4pyrrol_Mease"/>
</dbReference>
<dbReference type="InterPro" id="IPR003043">
    <property type="entry name" value="Uropor_MeTrfase_CS"/>
</dbReference>
<comment type="pathway">
    <text evidence="7">Porphyrin-containing compound metabolism; siroheme biosynthesis; precorrin-2 from uroporphyrinogen III: step 1/1.</text>
</comment>
<dbReference type="Gene3D" id="3.30.950.10">
    <property type="entry name" value="Methyltransferase, Cobalt-precorrin-4 Transmethylase, Domain 2"/>
    <property type="match status" value="1"/>
</dbReference>
<keyword evidence="3 9" id="KW-0489">Methyltransferase</keyword>
<dbReference type="InterPro" id="IPR050161">
    <property type="entry name" value="Siro_Cobalamin_biosynth"/>
</dbReference>